<dbReference type="EMBL" id="FPBL01000002">
    <property type="protein sequence ID" value="SFU43866.1"/>
    <property type="molecule type" value="Genomic_DNA"/>
</dbReference>
<evidence type="ECO:0000256" key="8">
    <source>
        <dbReference type="ARBA" id="ARBA00022679"/>
    </source>
</evidence>
<dbReference type="AlphaFoldDB" id="A0A1I7G6J8"/>
<dbReference type="RefSeq" id="WP_074927226.1">
    <property type="nucleotide sequence ID" value="NZ_FPBL01000002.1"/>
</dbReference>
<evidence type="ECO:0000256" key="2">
    <source>
        <dbReference type="ARBA" id="ARBA00005528"/>
    </source>
</evidence>
<evidence type="ECO:0000256" key="9">
    <source>
        <dbReference type="ARBA" id="ARBA00022691"/>
    </source>
</evidence>
<dbReference type="Proteomes" id="UP000183926">
    <property type="component" value="Unassembled WGS sequence"/>
</dbReference>
<dbReference type="GO" id="GO:0070475">
    <property type="term" value="P:rRNA base methylation"/>
    <property type="evidence" value="ECO:0007669"/>
    <property type="project" value="TreeGrafter"/>
</dbReference>
<dbReference type="NCBIfam" id="NF008692">
    <property type="entry name" value="PRK11713.1-5"/>
    <property type="match status" value="1"/>
</dbReference>
<comment type="subcellular location">
    <subcellularLocation>
        <location evidence="1 12">Cytoplasm</location>
    </subcellularLocation>
</comment>
<evidence type="ECO:0000256" key="11">
    <source>
        <dbReference type="ARBA" id="ARBA00047944"/>
    </source>
</evidence>
<keyword evidence="6 12" id="KW-0698">rRNA processing</keyword>
<evidence type="ECO:0000259" key="14">
    <source>
        <dbReference type="Pfam" id="PF20260"/>
    </source>
</evidence>
<comment type="catalytic activity">
    <reaction evidence="11 12">
        <text>uridine(1498) in 16S rRNA + S-adenosyl-L-methionine = N(3)-methyluridine(1498) in 16S rRNA + S-adenosyl-L-homocysteine + H(+)</text>
        <dbReference type="Rhea" id="RHEA:42920"/>
        <dbReference type="Rhea" id="RHEA-COMP:10283"/>
        <dbReference type="Rhea" id="RHEA-COMP:10284"/>
        <dbReference type="ChEBI" id="CHEBI:15378"/>
        <dbReference type="ChEBI" id="CHEBI:57856"/>
        <dbReference type="ChEBI" id="CHEBI:59789"/>
        <dbReference type="ChEBI" id="CHEBI:65315"/>
        <dbReference type="ChEBI" id="CHEBI:74502"/>
        <dbReference type="EC" id="2.1.1.193"/>
    </reaction>
</comment>
<evidence type="ECO:0000313" key="16">
    <source>
        <dbReference type="Proteomes" id="UP000183926"/>
    </source>
</evidence>
<comment type="similarity">
    <text evidence="2 12">Belongs to the RNA methyltransferase RsmE family.</text>
</comment>
<accession>A0A1I7G6J8</accession>
<dbReference type="NCBIfam" id="TIGR00046">
    <property type="entry name" value="RsmE family RNA methyltransferase"/>
    <property type="match status" value="1"/>
</dbReference>
<dbReference type="CDD" id="cd18084">
    <property type="entry name" value="RsmE-like"/>
    <property type="match status" value="1"/>
</dbReference>
<dbReference type="SUPFAM" id="SSF88697">
    <property type="entry name" value="PUA domain-like"/>
    <property type="match status" value="1"/>
</dbReference>
<dbReference type="Pfam" id="PF04452">
    <property type="entry name" value="Methyltrans_RNA"/>
    <property type="match status" value="1"/>
</dbReference>
<organism evidence="15 16">
    <name type="scientific">Nitrosomonas eutropha</name>
    <dbReference type="NCBI Taxonomy" id="916"/>
    <lineage>
        <taxon>Bacteria</taxon>
        <taxon>Pseudomonadati</taxon>
        <taxon>Pseudomonadota</taxon>
        <taxon>Betaproteobacteria</taxon>
        <taxon>Nitrosomonadales</taxon>
        <taxon>Nitrosomonadaceae</taxon>
        <taxon>Nitrosomonas</taxon>
    </lineage>
</organism>
<reference evidence="15 16" key="1">
    <citation type="submission" date="2016-10" db="EMBL/GenBank/DDBJ databases">
        <authorList>
            <person name="de Groot N.N."/>
        </authorList>
    </citation>
    <scope>NUCLEOTIDE SEQUENCE [LARGE SCALE GENOMIC DNA]</scope>
    <source>
        <strain evidence="15 16">Nm24</strain>
    </source>
</reference>
<dbReference type="InterPro" id="IPR015947">
    <property type="entry name" value="PUA-like_sf"/>
</dbReference>
<dbReference type="InterPro" id="IPR046887">
    <property type="entry name" value="RsmE_PUA-like"/>
</dbReference>
<dbReference type="Gene3D" id="3.40.1280.10">
    <property type="match status" value="1"/>
</dbReference>
<dbReference type="PANTHER" id="PTHR30027:SF3">
    <property type="entry name" value="16S RRNA (URACIL(1498)-N(3))-METHYLTRANSFERASE"/>
    <property type="match status" value="1"/>
</dbReference>
<dbReference type="PIRSF" id="PIRSF015601">
    <property type="entry name" value="MTase_slr0722"/>
    <property type="match status" value="1"/>
</dbReference>
<evidence type="ECO:0000256" key="5">
    <source>
        <dbReference type="ARBA" id="ARBA00022490"/>
    </source>
</evidence>
<evidence type="ECO:0000256" key="10">
    <source>
        <dbReference type="ARBA" id="ARBA00025699"/>
    </source>
</evidence>
<evidence type="ECO:0000256" key="12">
    <source>
        <dbReference type="PIRNR" id="PIRNR015601"/>
    </source>
</evidence>
<proteinExistence type="inferred from homology"/>
<dbReference type="InterPro" id="IPR029026">
    <property type="entry name" value="tRNA_m1G_MTases_N"/>
</dbReference>
<evidence type="ECO:0000256" key="3">
    <source>
        <dbReference type="ARBA" id="ARBA00012328"/>
    </source>
</evidence>
<keyword evidence="5 12" id="KW-0963">Cytoplasm</keyword>
<evidence type="ECO:0000313" key="15">
    <source>
        <dbReference type="EMBL" id="SFU43866.1"/>
    </source>
</evidence>
<evidence type="ECO:0000256" key="7">
    <source>
        <dbReference type="ARBA" id="ARBA00022603"/>
    </source>
</evidence>
<dbReference type="EC" id="2.1.1.193" evidence="3 12"/>
<keyword evidence="9 12" id="KW-0949">S-adenosyl-L-methionine</keyword>
<dbReference type="PANTHER" id="PTHR30027">
    <property type="entry name" value="RIBOSOMAL RNA SMALL SUBUNIT METHYLTRANSFERASE E"/>
    <property type="match status" value="1"/>
</dbReference>
<dbReference type="Gene3D" id="2.40.240.20">
    <property type="entry name" value="Hypothetical PUA domain-like, domain 1"/>
    <property type="match status" value="1"/>
</dbReference>
<feature type="domain" description="Ribosomal RNA small subunit methyltransferase E methyltransferase" evidence="13">
    <location>
        <begin position="75"/>
        <end position="247"/>
    </location>
</feature>
<evidence type="ECO:0000256" key="6">
    <source>
        <dbReference type="ARBA" id="ARBA00022552"/>
    </source>
</evidence>
<keyword evidence="8 12" id="KW-0808">Transferase</keyword>
<dbReference type="InterPro" id="IPR006700">
    <property type="entry name" value="RsmE"/>
</dbReference>
<comment type="function">
    <text evidence="10 12">Specifically methylates the N3 position of the uracil ring of uridine 1498 (m3U1498) in 16S rRNA. Acts on the fully assembled 30S ribosomal subunit.</text>
</comment>
<dbReference type="GO" id="GO:0005737">
    <property type="term" value="C:cytoplasm"/>
    <property type="evidence" value="ECO:0007669"/>
    <property type="project" value="UniProtKB-SubCell"/>
</dbReference>
<feature type="domain" description="Ribosomal RNA small subunit methyltransferase E PUA-like" evidence="14">
    <location>
        <begin position="20"/>
        <end position="66"/>
    </location>
</feature>
<protein>
    <recommendedName>
        <fullName evidence="4 12">Ribosomal RNA small subunit methyltransferase E</fullName>
        <ecNumber evidence="3 12">2.1.1.193</ecNumber>
    </recommendedName>
</protein>
<evidence type="ECO:0000256" key="4">
    <source>
        <dbReference type="ARBA" id="ARBA00013673"/>
    </source>
</evidence>
<gene>
    <name evidence="15" type="ORF">SAMN05216339_102235</name>
</gene>
<dbReference type="SUPFAM" id="SSF75217">
    <property type="entry name" value="alpha/beta knot"/>
    <property type="match status" value="1"/>
</dbReference>
<evidence type="ECO:0000259" key="13">
    <source>
        <dbReference type="Pfam" id="PF04452"/>
    </source>
</evidence>
<evidence type="ECO:0000256" key="1">
    <source>
        <dbReference type="ARBA" id="ARBA00004496"/>
    </source>
</evidence>
<dbReference type="GO" id="GO:0070042">
    <property type="term" value="F:rRNA (uridine-N3-)-methyltransferase activity"/>
    <property type="evidence" value="ECO:0007669"/>
    <property type="project" value="TreeGrafter"/>
</dbReference>
<sequence>MTARFFHTLPIHHDAKQVTLNSDTSHHAVQVLRLKPGDPVILFDGTGGEFSGCLIQVKKSACVVKIKCHLPVERESPLMITLAQAVCTNEKMDWIIQKAVEQGVIYIQPLITSRTLVRLTGERAEKRWQHWQKIIISACEQCGRNRIPQLLPFMPLSHWLEQKLVQKQENSNPSGHDIILSPVARLRLAELSPPESGECITLLTGPEGGFTKEETDTMLHAGFIPIRLGNRILRTESAALAAIAVAQTLWGDY</sequence>
<dbReference type="Pfam" id="PF20260">
    <property type="entry name" value="PUA_4"/>
    <property type="match status" value="1"/>
</dbReference>
<dbReference type="InterPro" id="IPR029028">
    <property type="entry name" value="Alpha/beta_knot_MTases"/>
</dbReference>
<name>A0A1I7G6J8_9PROT</name>
<dbReference type="InterPro" id="IPR046886">
    <property type="entry name" value="RsmE_MTase_dom"/>
</dbReference>
<keyword evidence="7 12" id="KW-0489">Methyltransferase</keyword>
<dbReference type="OrthoDB" id="9815641at2"/>